<accession>A0A9Q2W4M1</accession>
<protein>
    <recommendedName>
        <fullName evidence="5">DUF1707 domain-containing protein</fullName>
    </recommendedName>
</protein>
<keyword evidence="1" id="KW-0472">Membrane</keyword>
<evidence type="ECO:0000256" key="1">
    <source>
        <dbReference type="SAM" id="Phobius"/>
    </source>
</evidence>
<evidence type="ECO:0000256" key="2">
    <source>
        <dbReference type="SAM" id="SignalP"/>
    </source>
</evidence>
<dbReference type="AlphaFoldDB" id="A0A9Q2W4M1"/>
<dbReference type="EMBL" id="JAHEWX010000006">
    <property type="protein sequence ID" value="MBT1541426.1"/>
    <property type="molecule type" value="Genomic_DNA"/>
</dbReference>
<proteinExistence type="predicted"/>
<gene>
    <name evidence="3" type="ORF">KK103_06590</name>
</gene>
<evidence type="ECO:0000313" key="4">
    <source>
        <dbReference type="Proteomes" id="UP000709437"/>
    </source>
</evidence>
<feature type="signal peptide" evidence="2">
    <location>
        <begin position="1"/>
        <end position="33"/>
    </location>
</feature>
<keyword evidence="1" id="KW-1133">Transmembrane helix</keyword>
<keyword evidence="1" id="KW-0812">Transmembrane</keyword>
<keyword evidence="2" id="KW-0732">Signal</keyword>
<evidence type="ECO:0008006" key="5">
    <source>
        <dbReference type="Google" id="ProtNLM"/>
    </source>
</evidence>
<dbReference type="Proteomes" id="UP000709437">
    <property type="component" value="Unassembled WGS sequence"/>
</dbReference>
<reference evidence="3" key="1">
    <citation type="submission" date="2021-05" db="EMBL/GenBank/DDBJ databases">
        <title>Whole genome sequence of Curtobacterium flaccumfaciens pv. flaccumfaciens strain CFBP 3417.</title>
        <authorList>
            <person name="Osdaghi E."/>
            <person name="Taghouti G."/>
            <person name="Portier P."/>
            <person name="Fazliarab A."/>
            <person name="Taghavi S.M."/>
            <person name="Briand M."/>
            <person name="Le-Saux M."/>
            <person name="Jacques M.-A."/>
        </authorList>
    </citation>
    <scope>NUCLEOTIDE SEQUENCE</scope>
    <source>
        <strain evidence="3">CFBP 3417</strain>
    </source>
</reference>
<feature type="chain" id="PRO_5040335036" description="DUF1707 domain-containing protein" evidence="2">
    <location>
        <begin position="34"/>
        <end position="216"/>
    </location>
</feature>
<comment type="caution">
    <text evidence="3">The sequence shown here is derived from an EMBL/GenBank/DDBJ whole genome shotgun (WGS) entry which is preliminary data.</text>
</comment>
<organism evidence="3 4">
    <name type="scientific">Curtobacterium flaccumfaciens pv. flaccumfaciens</name>
    <dbReference type="NCBI Taxonomy" id="138532"/>
    <lineage>
        <taxon>Bacteria</taxon>
        <taxon>Bacillati</taxon>
        <taxon>Actinomycetota</taxon>
        <taxon>Actinomycetes</taxon>
        <taxon>Micrococcales</taxon>
        <taxon>Microbacteriaceae</taxon>
        <taxon>Curtobacterium</taxon>
    </lineage>
</organism>
<evidence type="ECO:0000313" key="3">
    <source>
        <dbReference type="EMBL" id="MBT1541426.1"/>
    </source>
</evidence>
<sequence>MKLCTVHPVRIALVAIAAAAISASALVGSPANAAEADPDESTFFSATDLDELAPNGSAALDPAVFLEGLEELEASSVRRQAVTEAGLTSYRYIVDEGTLTLPSAADVRAAIEEADETGSAGTISPFLEARFSGIKTAIGFNTVDQQALAADGGAAVGAAICLIPGVGWAACAVIGVVVSVATTYVFQHGICSGGRKLWWYDVKGGSTVGCRSSAPF</sequence>
<dbReference type="RefSeq" id="WP_214562615.1">
    <property type="nucleotide sequence ID" value="NZ_JAHEWX010000006.1"/>
</dbReference>
<feature type="transmembrane region" description="Helical" evidence="1">
    <location>
        <begin position="166"/>
        <end position="186"/>
    </location>
</feature>
<name>A0A9Q2W4M1_9MICO</name>